<dbReference type="AlphaFoldDB" id="A0A9N9CMB3"/>
<sequence length="201" mass="23234">MYNPRSNINYYQNALNIQVPFPTSTKADEIIELQIKNGIKSINQTMNAFMIEFNNVVTNYNLELKDISLCASVSWKQGPQYVKKYYKQLAKRVKELFKEKVSSLYIIQNKQVSSTIGNNVSFNSPFPKMNQNFSSPLDDRNSPSPYVTCSNYPLPNMNTFVSDNFENSLHTYMTIYDDKLINYISEDLALTYRAIVHSLPF</sequence>
<organism evidence="1 2">
    <name type="scientific">Diversispora eburnea</name>
    <dbReference type="NCBI Taxonomy" id="1213867"/>
    <lineage>
        <taxon>Eukaryota</taxon>
        <taxon>Fungi</taxon>
        <taxon>Fungi incertae sedis</taxon>
        <taxon>Mucoromycota</taxon>
        <taxon>Glomeromycotina</taxon>
        <taxon>Glomeromycetes</taxon>
        <taxon>Diversisporales</taxon>
        <taxon>Diversisporaceae</taxon>
        <taxon>Diversispora</taxon>
    </lineage>
</organism>
<dbReference type="SUPFAM" id="SSF47095">
    <property type="entry name" value="HMG-box"/>
    <property type="match status" value="1"/>
</dbReference>
<dbReference type="Proteomes" id="UP000789706">
    <property type="component" value="Unassembled WGS sequence"/>
</dbReference>
<evidence type="ECO:0000313" key="2">
    <source>
        <dbReference type="Proteomes" id="UP000789706"/>
    </source>
</evidence>
<evidence type="ECO:0000313" key="1">
    <source>
        <dbReference type="EMBL" id="CAG8607020.1"/>
    </source>
</evidence>
<dbReference type="EMBL" id="CAJVPK010002139">
    <property type="protein sequence ID" value="CAG8607020.1"/>
    <property type="molecule type" value="Genomic_DNA"/>
</dbReference>
<reference evidence="1" key="1">
    <citation type="submission" date="2021-06" db="EMBL/GenBank/DDBJ databases">
        <authorList>
            <person name="Kallberg Y."/>
            <person name="Tangrot J."/>
            <person name="Rosling A."/>
        </authorList>
    </citation>
    <scope>NUCLEOTIDE SEQUENCE</scope>
    <source>
        <strain evidence="1">AZ414A</strain>
    </source>
</reference>
<proteinExistence type="predicted"/>
<keyword evidence="2" id="KW-1185">Reference proteome</keyword>
<gene>
    <name evidence="1" type="ORF">DEBURN_LOCUS9794</name>
</gene>
<accession>A0A9N9CMB3</accession>
<dbReference type="InterPro" id="IPR036910">
    <property type="entry name" value="HMG_box_dom_sf"/>
</dbReference>
<protein>
    <submittedName>
        <fullName evidence="1">785_t:CDS:1</fullName>
    </submittedName>
</protein>
<name>A0A9N9CMB3_9GLOM</name>
<comment type="caution">
    <text evidence="1">The sequence shown here is derived from an EMBL/GenBank/DDBJ whole genome shotgun (WGS) entry which is preliminary data.</text>
</comment>
<dbReference type="OrthoDB" id="6247875at2759"/>